<keyword evidence="3" id="KW-0804">Transcription</keyword>
<evidence type="ECO:0000256" key="1">
    <source>
        <dbReference type="ARBA" id="ARBA00023015"/>
    </source>
</evidence>
<dbReference type="SUPFAM" id="SSF46689">
    <property type="entry name" value="Homeodomain-like"/>
    <property type="match status" value="1"/>
</dbReference>
<dbReference type="Pfam" id="PF00440">
    <property type="entry name" value="TetR_N"/>
    <property type="match status" value="1"/>
</dbReference>
<reference evidence="6 7" key="1">
    <citation type="submission" date="2019-07" db="EMBL/GenBank/DDBJ databases">
        <title>Genomic Encyclopedia of Type Strains, Phase III (KMG-III): the genomes of soil and plant-associated and newly described type strains.</title>
        <authorList>
            <person name="Whitman W."/>
        </authorList>
    </citation>
    <scope>NUCLEOTIDE SEQUENCE [LARGE SCALE GENOMIC DNA]</scope>
    <source>
        <strain evidence="6 7">BL24</strain>
    </source>
</reference>
<dbReference type="AlphaFoldDB" id="A0A5S5C410"/>
<keyword evidence="7" id="KW-1185">Reference proteome</keyword>
<dbReference type="GO" id="GO:0003677">
    <property type="term" value="F:DNA binding"/>
    <property type="evidence" value="ECO:0007669"/>
    <property type="project" value="UniProtKB-UniRule"/>
</dbReference>
<keyword evidence="2 4" id="KW-0238">DNA-binding</keyword>
<evidence type="ECO:0000256" key="4">
    <source>
        <dbReference type="PROSITE-ProRule" id="PRU00335"/>
    </source>
</evidence>
<dbReference type="PROSITE" id="PS50977">
    <property type="entry name" value="HTH_TETR_2"/>
    <property type="match status" value="1"/>
</dbReference>
<sequence>MNGFERRTMQKKELILTAAWQLFSSRGYAGTAVNDIADAARVSPATVYNYFETKERLHAAAVLRWMEEQVARYEQLLNAPLRFPEKTRALMELEADNLRLLADASRHTRGDGEEALRQSIETFGDGQASRFFSRYLEQGKAEGFIDPALTEEAAKRYYDMFNRELARLLAASADAEEAGSALDEWLKLFFFGLAGPTGSAGNRS</sequence>
<feature type="DNA-binding region" description="H-T-H motif" evidence="4">
    <location>
        <begin position="32"/>
        <end position="51"/>
    </location>
</feature>
<accession>A0A5S5C410</accession>
<evidence type="ECO:0000256" key="2">
    <source>
        <dbReference type="ARBA" id="ARBA00023125"/>
    </source>
</evidence>
<dbReference type="InterPro" id="IPR001647">
    <property type="entry name" value="HTH_TetR"/>
</dbReference>
<dbReference type="PRINTS" id="PR00455">
    <property type="entry name" value="HTHTETR"/>
</dbReference>
<evidence type="ECO:0000313" key="6">
    <source>
        <dbReference type="EMBL" id="TYP74064.1"/>
    </source>
</evidence>
<dbReference type="RefSeq" id="WP_148930470.1">
    <property type="nucleotide sequence ID" value="NZ_VNHS01000006.1"/>
</dbReference>
<evidence type="ECO:0000256" key="3">
    <source>
        <dbReference type="ARBA" id="ARBA00023163"/>
    </source>
</evidence>
<dbReference type="PANTHER" id="PTHR30055">
    <property type="entry name" value="HTH-TYPE TRANSCRIPTIONAL REGULATOR RUTR"/>
    <property type="match status" value="1"/>
</dbReference>
<evidence type="ECO:0000259" key="5">
    <source>
        <dbReference type="PROSITE" id="PS50977"/>
    </source>
</evidence>
<dbReference type="EMBL" id="VNHS01000006">
    <property type="protein sequence ID" value="TYP74064.1"/>
    <property type="molecule type" value="Genomic_DNA"/>
</dbReference>
<dbReference type="OrthoDB" id="113732at2"/>
<keyword evidence="1" id="KW-0805">Transcription regulation</keyword>
<protein>
    <submittedName>
        <fullName evidence="6">AcrR family transcriptional regulator</fullName>
    </submittedName>
</protein>
<dbReference type="Gene3D" id="1.10.357.10">
    <property type="entry name" value="Tetracycline Repressor, domain 2"/>
    <property type="match status" value="1"/>
</dbReference>
<proteinExistence type="predicted"/>
<dbReference type="Proteomes" id="UP000323257">
    <property type="component" value="Unassembled WGS sequence"/>
</dbReference>
<evidence type="ECO:0000313" key="7">
    <source>
        <dbReference type="Proteomes" id="UP000323257"/>
    </source>
</evidence>
<dbReference type="FunFam" id="1.10.10.60:FF:000141">
    <property type="entry name" value="TetR family transcriptional regulator"/>
    <property type="match status" value="1"/>
</dbReference>
<dbReference type="GO" id="GO:0045892">
    <property type="term" value="P:negative regulation of DNA-templated transcription"/>
    <property type="evidence" value="ECO:0007669"/>
    <property type="project" value="UniProtKB-ARBA"/>
</dbReference>
<organism evidence="6 7">
    <name type="scientific">Paenibacillus methanolicus</name>
    <dbReference type="NCBI Taxonomy" id="582686"/>
    <lineage>
        <taxon>Bacteria</taxon>
        <taxon>Bacillati</taxon>
        <taxon>Bacillota</taxon>
        <taxon>Bacilli</taxon>
        <taxon>Bacillales</taxon>
        <taxon>Paenibacillaceae</taxon>
        <taxon>Paenibacillus</taxon>
    </lineage>
</organism>
<gene>
    <name evidence="6" type="ORF">BCM02_106345</name>
</gene>
<feature type="domain" description="HTH tetR-type" evidence="5">
    <location>
        <begin position="9"/>
        <end position="69"/>
    </location>
</feature>
<comment type="caution">
    <text evidence="6">The sequence shown here is derived from an EMBL/GenBank/DDBJ whole genome shotgun (WGS) entry which is preliminary data.</text>
</comment>
<dbReference type="InterPro" id="IPR050109">
    <property type="entry name" value="HTH-type_TetR-like_transc_reg"/>
</dbReference>
<dbReference type="InterPro" id="IPR009057">
    <property type="entry name" value="Homeodomain-like_sf"/>
</dbReference>
<name>A0A5S5C410_9BACL</name>